<sequence length="823" mass="91771">MQARQQPDVRMYLSAIICCVVITTCIEARGTPPKISIPQGNNWPKPLEYIRKGNNRTFSCVATGSAPLKYEWRFNGEKLNAREKEARFDPNTGSLFIGEYFNEQLTGDYQCVVSNEYGTSMTPYLRIAATVANAFPGGDGLFPDNVEAYRSNYLKMDCINVPKSVPAWTFNWQRGKMVANTLSDTNPVSVGERMIIDPNGSLHFLWVEMSDNGYIYACETKNEIILMDVRNTHTMKLNVQSGTERDRTPELKYSSDVTVMAGDTAELTCIFTYYSSRGEKLDITWTFNNKEVGHGSMLRLPNIKVPDQNQNSEGEYVCEAKLGLLQPVRGKVNLKITAPPDFIRNKAPALTSVPVGQDAVFHCGATSHKSYMKPPVWMVNSKPLIGCFPNHFDCGASGDGFSYCIPDKQVCDSNPDCPNQRDEQNCGVTITCGEGTKPCKGHCISVASECPMVMPTCTFPGFGCDNNKSCLQGNQVCNGKNNCGDGSDELGCAGGAVIERGQFRLNSERTELTLPKVKMENITCFQCLVQNEYGVLFGDGCLTPIDKIKLTIPPNDTYYTQPDSVINVGVDATTDVDWMNQMAFKWYWYRPKVVESGPNEGQEIIVREQLPPTDMYRDYFSVSLSGKNLTITIPKVDREASDKTQYDLYNVLTTDRLFQVVVAHKYDSVERNFTVTGEKVEPPIVKPVVTTASFNLWFIALILAILILFIVIALIVCYMYRNRGGTYLLDKKEKQAGNNPVEELKNDGFNDVGRIGDDDYNDAPDTEKLSLSESVKPYDSDEDITEEYGGDFDVSKFNEDGSFIGLYGDRKSKYGNESKEATV</sequence>
<comment type="caution">
    <text evidence="8">Lacks conserved residue(s) required for the propagation of feature annotation.</text>
</comment>
<evidence type="ECO:0000256" key="11">
    <source>
        <dbReference type="SAM" id="SignalP"/>
    </source>
</evidence>
<evidence type="ECO:0000256" key="9">
    <source>
        <dbReference type="SAM" id="MobiDB-lite"/>
    </source>
</evidence>
<organism evidence="13 14">
    <name type="scientific">Dreissena polymorpha</name>
    <name type="common">Zebra mussel</name>
    <name type="synonym">Mytilus polymorpha</name>
    <dbReference type="NCBI Taxonomy" id="45954"/>
    <lineage>
        <taxon>Eukaryota</taxon>
        <taxon>Metazoa</taxon>
        <taxon>Spiralia</taxon>
        <taxon>Lophotrochozoa</taxon>
        <taxon>Mollusca</taxon>
        <taxon>Bivalvia</taxon>
        <taxon>Autobranchia</taxon>
        <taxon>Heteroconchia</taxon>
        <taxon>Euheterodonta</taxon>
        <taxon>Imparidentia</taxon>
        <taxon>Neoheterodontei</taxon>
        <taxon>Myida</taxon>
        <taxon>Dreissenoidea</taxon>
        <taxon>Dreissenidae</taxon>
        <taxon>Dreissena</taxon>
    </lineage>
</organism>
<evidence type="ECO:0000256" key="4">
    <source>
        <dbReference type="ARBA" id="ARBA00023136"/>
    </source>
</evidence>
<accession>A0A9D4BY98</accession>
<evidence type="ECO:0000256" key="8">
    <source>
        <dbReference type="PROSITE-ProRule" id="PRU00124"/>
    </source>
</evidence>
<evidence type="ECO:0000256" key="2">
    <source>
        <dbReference type="ARBA" id="ARBA00022692"/>
    </source>
</evidence>
<evidence type="ECO:0000256" key="5">
    <source>
        <dbReference type="ARBA" id="ARBA00023157"/>
    </source>
</evidence>
<reference evidence="13" key="1">
    <citation type="journal article" date="2019" name="bioRxiv">
        <title>The Genome of the Zebra Mussel, Dreissena polymorpha: A Resource for Invasive Species Research.</title>
        <authorList>
            <person name="McCartney M.A."/>
            <person name="Auch B."/>
            <person name="Kono T."/>
            <person name="Mallez S."/>
            <person name="Zhang Y."/>
            <person name="Obille A."/>
            <person name="Becker A."/>
            <person name="Abrahante J.E."/>
            <person name="Garbe J."/>
            <person name="Badalamenti J.P."/>
            <person name="Herman A."/>
            <person name="Mangelson H."/>
            <person name="Liachko I."/>
            <person name="Sullivan S."/>
            <person name="Sone E.D."/>
            <person name="Koren S."/>
            <person name="Silverstein K.A.T."/>
            <person name="Beckman K.B."/>
            <person name="Gohl D.M."/>
        </authorList>
    </citation>
    <scope>NUCLEOTIDE SEQUENCE</scope>
    <source>
        <strain evidence="13">Duluth1</strain>
        <tissue evidence="13">Whole animal</tissue>
    </source>
</reference>
<dbReference type="InterPro" id="IPR051275">
    <property type="entry name" value="Cell_adhesion_signaling"/>
</dbReference>
<feature type="region of interest" description="Disordered" evidence="9">
    <location>
        <begin position="739"/>
        <end position="792"/>
    </location>
</feature>
<dbReference type="Pfam" id="PF13927">
    <property type="entry name" value="Ig_3"/>
    <property type="match status" value="1"/>
</dbReference>
<evidence type="ECO:0000313" key="14">
    <source>
        <dbReference type="Proteomes" id="UP000828390"/>
    </source>
</evidence>
<dbReference type="Gene3D" id="4.10.400.10">
    <property type="entry name" value="Low-density Lipoprotein Receptor"/>
    <property type="match status" value="2"/>
</dbReference>
<reference evidence="13" key="2">
    <citation type="submission" date="2020-11" db="EMBL/GenBank/DDBJ databases">
        <authorList>
            <person name="McCartney M.A."/>
            <person name="Auch B."/>
            <person name="Kono T."/>
            <person name="Mallez S."/>
            <person name="Becker A."/>
            <person name="Gohl D.M."/>
            <person name="Silverstein K.A.T."/>
            <person name="Koren S."/>
            <person name="Bechman K.B."/>
            <person name="Herman A."/>
            <person name="Abrahante J.E."/>
            <person name="Garbe J."/>
        </authorList>
    </citation>
    <scope>NUCLEOTIDE SEQUENCE</scope>
    <source>
        <strain evidence="13">Duluth1</strain>
        <tissue evidence="13">Whole animal</tissue>
    </source>
</reference>
<gene>
    <name evidence="13" type="ORF">DPMN_072950</name>
</gene>
<name>A0A9D4BY98_DREPO</name>
<evidence type="ECO:0000256" key="6">
    <source>
        <dbReference type="ARBA" id="ARBA00023180"/>
    </source>
</evidence>
<keyword evidence="7" id="KW-0393">Immunoglobulin domain</keyword>
<dbReference type="InterPro" id="IPR002172">
    <property type="entry name" value="LDrepeatLR_classA_rpt"/>
</dbReference>
<dbReference type="InterPro" id="IPR036055">
    <property type="entry name" value="LDL_receptor-like_sf"/>
</dbReference>
<evidence type="ECO:0000259" key="12">
    <source>
        <dbReference type="PROSITE" id="PS50835"/>
    </source>
</evidence>
<comment type="subcellular location">
    <subcellularLocation>
        <location evidence="1">Membrane</location>
        <topology evidence="1">Single-pass type I membrane protein</topology>
    </subcellularLocation>
</comment>
<dbReference type="InterPro" id="IPR036179">
    <property type="entry name" value="Ig-like_dom_sf"/>
</dbReference>
<dbReference type="AlphaFoldDB" id="A0A9D4BY98"/>
<dbReference type="Proteomes" id="UP000828390">
    <property type="component" value="Unassembled WGS sequence"/>
</dbReference>
<protein>
    <recommendedName>
        <fullName evidence="12">Ig-like domain-containing protein</fullName>
    </recommendedName>
</protein>
<keyword evidence="4 10" id="KW-0472">Membrane</keyword>
<dbReference type="Gene3D" id="2.60.40.10">
    <property type="entry name" value="Immunoglobulins"/>
    <property type="match status" value="3"/>
</dbReference>
<feature type="domain" description="Ig-like" evidence="12">
    <location>
        <begin position="33"/>
        <end position="122"/>
    </location>
</feature>
<dbReference type="SMART" id="SM00192">
    <property type="entry name" value="LDLa"/>
    <property type="match status" value="2"/>
</dbReference>
<feature type="disulfide bond" evidence="8">
    <location>
        <begin position="411"/>
        <end position="426"/>
    </location>
</feature>
<dbReference type="PROSITE" id="PS50835">
    <property type="entry name" value="IG_LIKE"/>
    <property type="match status" value="2"/>
</dbReference>
<dbReference type="InterPro" id="IPR026966">
    <property type="entry name" value="Neurofascin/L1/NrCAM_C"/>
</dbReference>
<keyword evidence="11" id="KW-0732">Signal</keyword>
<evidence type="ECO:0000256" key="3">
    <source>
        <dbReference type="ARBA" id="ARBA00022989"/>
    </source>
</evidence>
<dbReference type="PANTHER" id="PTHR11640">
    <property type="entry name" value="NEPHRIN"/>
    <property type="match status" value="1"/>
</dbReference>
<dbReference type="InterPro" id="IPR013783">
    <property type="entry name" value="Ig-like_fold"/>
</dbReference>
<feature type="chain" id="PRO_5038351672" description="Ig-like domain-containing protein" evidence="11">
    <location>
        <begin position="29"/>
        <end position="823"/>
    </location>
</feature>
<dbReference type="PROSITE" id="PS50068">
    <property type="entry name" value="LDLRA_2"/>
    <property type="match status" value="2"/>
</dbReference>
<feature type="compositionally biased region" description="Acidic residues" evidence="9">
    <location>
        <begin position="780"/>
        <end position="790"/>
    </location>
</feature>
<proteinExistence type="predicted"/>
<keyword evidence="14" id="KW-1185">Reference proteome</keyword>
<evidence type="ECO:0000256" key="10">
    <source>
        <dbReference type="SAM" id="Phobius"/>
    </source>
</evidence>
<dbReference type="InterPro" id="IPR003599">
    <property type="entry name" value="Ig_sub"/>
</dbReference>
<dbReference type="InterPro" id="IPR007110">
    <property type="entry name" value="Ig-like_dom"/>
</dbReference>
<dbReference type="SMART" id="SM00409">
    <property type="entry name" value="IG"/>
    <property type="match status" value="3"/>
</dbReference>
<keyword evidence="2 10" id="KW-0812">Transmembrane</keyword>
<dbReference type="CDD" id="cd00112">
    <property type="entry name" value="LDLa"/>
    <property type="match status" value="2"/>
</dbReference>
<evidence type="ECO:0000313" key="13">
    <source>
        <dbReference type="EMBL" id="KAH3713164.1"/>
    </source>
</evidence>
<dbReference type="SUPFAM" id="SSF48726">
    <property type="entry name" value="Immunoglobulin"/>
    <property type="match status" value="4"/>
</dbReference>
<feature type="domain" description="Ig-like" evidence="12">
    <location>
        <begin position="249"/>
        <end position="320"/>
    </location>
</feature>
<dbReference type="Pfam" id="PF13882">
    <property type="entry name" value="Bravo_FIGEY"/>
    <property type="match status" value="1"/>
</dbReference>
<feature type="transmembrane region" description="Helical" evidence="10">
    <location>
        <begin position="696"/>
        <end position="720"/>
    </location>
</feature>
<dbReference type="PRINTS" id="PR00261">
    <property type="entry name" value="LDLRECEPTOR"/>
</dbReference>
<feature type="signal peptide" evidence="11">
    <location>
        <begin position="1"/>
        <end position="28"/>
    </location>
</feature>
<dbReference type="SUPFAM" id="SSF57424">
    <property type="entry name" value="LDL receptor-like module"/>
    <property type="match status" value="2"/>
</dbReference>
<keyword evidence="5 8" id="KW-1015">Disulfide bond</keyword>
<dbReference type="InterPro" id="IPR023415">
    <property type="entry name" value="LDLR_class-A_CS"/>
</dbReference>
<dbReference type="PROSITE" id="PS01209">
    <property type="entry name" value="LDLRA_1"/>
    <property type="match status" value="1"/>
</dbReference>
<comment type="caution">
    <text evidence="13">The sequence shown here is derived from an EMBL/GenBank/DDBJ whole genome shotgun (WGS) entry which is preliminary data.</text>
</comment>
<keyword evidence="3 10" id="KW-1133">Transmembrane helix</keyword>
<evidence type="ECO:0000256" key="1">
    <source>
        <dbReference type="ARBA" id="ARBA00004479"/>
    </source>
</evidence>
<feature type="disulfide bond" evidence="8">
    <location>
        <begin position="477"/>
        <end position="492"/>
    </location>
</feature>
<evidence type="ECO:0000256" key="7">
    <source>
        <dbReference type="ARBA" id="ARBA00023319"/>
    </source>
</evidence>
<dbReference type="GO" id="GO:0016020">
    <property type="term" value="C:membrane"/>
    <property type="evidence" value="ECO:0007669"/>
    <property type="project" value="UniProtKB-SubCell"/>
</dbReference>
<dbReference type="EMBL" id="JAIWYP010000014">
    <property type="protein sequence ID" value="KAH3713164.1"/>
    <property type="molecule type" value="Genomic_DNA"/>
</dbReference>
<keyword evidence="6" id="KW-0325">Glycoprotein</keyword>
<dbReference type="Pfam" id="PF00057">
    <property type="entry name" value="Ldl_recept_a"/>
    <property type="match status" value="2"/>
</dbReference>